<feature type="region of interest" description="Disordered" evidence="1">
    <location>
        <begin position="1"/>
        <end position="62"/>
    </location>
</feature>
<keyword evidence="3" id="KW-1185">Reference proteome</keyword>
<protein>
    <submittedName>
        <fullName evidence="2">Uncharacterized protein</fullName>
    </submittedName>
</protein>
<name>A0A5B7F5R4_PORTR</name>
<feature type="compositionally biased region" description="Basic residues" evidence="1">
    <location>
        <begin position="19"/>
        <end position="41"/>
    </location>
</feature>
<reference evidence="2 3" key="1">
    <citation type="submission" date="2019-05" db="EMBL/GenBank/DDBJ databases">
        <title>Another draft genome of Portunus trituberculatus and its Hox gene families provides insights of decapod evolution.</title>
        <authorList>
            <person name="Jeong J.-H."/>
            <person name="Song I."/>
            <person name="Kim S."/>
            <person name="Choi T."/>
            <person name="Kim D."/>
            <person name="Ryu S."/>
            <person name="Kim W."/>
        </authorList>
    </citation>
    <scope>NUCLEOTIDE SEQUENCE [LARGE SCALE GENOMIC DNA]</scope>
    <source>
        <tissue evidence="2">Muscle</tissue>
    </source>
</reference>
<organism evidence="2 3">
    <name type="scientific">Portunus trituberculatus</name>
    <name type="common">Swimming crab</name>
    <name type="synonym">Neptunus trituberculatus</name>
    <dbReference type="NCBI Taxonomy" id="210409"/>
    <lineage>
        <taxon>Eukaryota</taxon>
        <taxon>Metazoa</taxon>
        <taxon>Ecdysozoa</taxon>
        <taxon>Arthropoda</taxon>
        <taxon>Crustacea</taxon>
        <taxon>Multicrustacea</taxon>
        <taxon>Malacostraca</taxon>
        <taxon>Eumalacostraca</taxon>
        <taxon>Eucarida</taxon>
        <taxon>Decapoda</taxon>
        <taxon>Pleocyemata</taxon>
        <taxon>Brachyura</taxon>
        <taxon>Eubrachyura</taxon>
        <taxon>Portunoidea</taxon>
        <taxon>Portunidae</taxon>
        <taxon>Portuninae</taxon>
        <taxon>Portunus</taxon>
    </lineage>
</organism>
<dbReference type="EMBL" id="VSRR010005414">
    <property type="protein sequence ID" value="MPC42381.1"/>
    <property type="molecule type" value="Genomic_DNA"/>
</dbReference>
<dbReference type="Proteomes" id="UP000324222">
    <property type="component" value="Unassembled WGS sequence"/>
</dbReference>
<feature type="compositionally biased region" description="Polar residues" evidence="1">
    <location>
        <begin position="1"/>
        <end position="14"/>
    </location>
</feature>
<proteinExistence type="predicted"/>
<sequence length="62" mass="7331">MSTTGWPLATQQEAVTRKNMNRRWRRSKGKSKNINLKKSKKEKNNQKKSVETKKNETKKGKR</sequence>
<gene>
    <name evidence="2" type="ORF">E2C01_036002</name>
</gene>
<evidence type="ECO:0000256" key="1">
    <source>
        <dbReference type="SAM" id="MobiDB-lite"/>
    </source>
</evidence>
<evidence type="ECO:0000313" key="3">
    <source>
        <dbReference type="Proteomes" id="UP000324222"/>
    </source>
</evidence>
<feature type="compositionally biased region" description="Basic and acidic residues" evidence="1">
    <location>
        <begin position="42"/>
        <end position="62"/>
    </location>
</feature>
<accession>A0A5B7F5R4</accession>
<comment type="caution">
    <text evidence="2">The sequence shown here is derived from an EMBL/GenBank/DDBJ whole genome shotgun (WGS) entry which is preliminary data.</text>
</comment>
<evidence type="ECO:0000313" key="2">
    <source>
        <dbReference type="EMBL" id="MPC42381.1"/>
    </source>
</evidence>
<dbReference type="AlphaFoldDB" id="A0A5B7F5R4"/>